<dbReference type="Proteomes" id="UP001209878">
    <property type="component" value="Unassembled WGS sequence"/>
</dbReference>
<evidence type="ECO:0000256" key="5">
    <source>
        <dbReference type="ARBA" id="ARBA00023319"/>
    </source>
</evidence>
<dbReference type="InterPro" id="IPR013783">
    <property type="entry name" value="Ig-like_fold"/>
</dbReference>
<protein>
    <recommendedName>
        <fullName evidence="6">Ig-like domain-containing protein</fullName>
    </recommendedName>
</protein>
<reference evidence="7" key="1">
    <citation type="journal article" date="2023" name="Mol. Biol. Evol.">
        <title>Third-Generation Sequencing Reveals the Adaptive Role of the Epigenome in Three Deep-Sea Polychaetes.</title>
        <authorList>
            <person name="Perez M."/>
            <person name="Aroh O."/>
            <person name="Sun Y."/>
            <person name="Lan Y."/>
            <person name="Juniper S.K."/>
            <person name="Young C.R."/>
            <person name="Angers B."/>
            <person name="Qian P.Y."/>
        </authorList>
    </citation>
    <scope>NUCLEOTIDE SEQUENCE</scope>
    <source>
        <strain evidence="7">R07B-5</strain>
    </source>
</reference>
<dbReference type="EMBL" id="JAODUO010000984">
    <property type="protein sequence ID" value="KAK2172200.1"/>
    <property type="molecule type" value="Genomic_DNA"/>
</dbReference>
<sequence>MCQKLVEHMFRLNVSDPPSTAVTHTSTWKPTEGEGSSITLTCDITDGRPQNDIKSVTWKKGDNTLTTSGRYQLSDNKLTISSLDHTVDDGHYSCAAENEAGRGDFSATFHLQINCNLDDGHYSCAAKNDAGMGHFSSTFHLLVNYPPRTEVTHASSWNPTEGEAITLICHVNDGRPKNDIKKVTWKKDDKTLPTSSRYQLSDKVLTIRSLDHTVDDGHYSCAAENEAGMGDFSGNFHLQINYPPRTEVTHATSWNPTEGEAITLICHVNDSRPRNDIKKVTWKKGENTLTTSGHYQLSDNKLTISSLDHTVDDGHYSCAAENEAGRGDFSAKFHLLVNYKPTVSVVTPDPVVEGQSVTITCRSQGARPPVKSVTWKKGQEVISVTTDSKYTGGTVQKPSLTFGPVLKTDAGEYMCQLDNDVGHGTASVTLEVWYKPYGQATVATEDVTVAVGGQVSLTCRAPSESGHPTASWFTWSKDNSNFSSNTTDSLRLTPTKVTESGKYKCKAGNFIGESDHSDWTTVTVQAPARVEFPRNVNIQQNPAFDDTDFNMTCTVSGSGDLMVQWSKDGMSVDTGDFTVTTVPVTGQYMYGQTKAKASTLMWQVTKRARFFTCSNITHFDGNYTCAVSTQRAGNTTNDESKAFVVNVQYEAHWSTGPRIATAAPNDTSKEIVCSVCANPQPTFLWTFKNESLRKGIQVVGNKIILDHVTRDDFGVYQCMANNIVNGEDRMAVFQVNLDERETQAYDKPSTTLKPMLRDEHIHKRLTYRHVAFPATASWGFLQHHPRR</sequence>
<dbReference type="PANTHER" id="PTHR11640">
    <property type="entry name" value="NEPHRIN"/>
    <property type="match status" value="1"/>
</dbReference>
<keyword evidence="5" id="KW-0393">Immunoglobulin domain</keyword>
<name>A0AAD9KK73_RIDPI</name>
<gene>
    <name evidence="7" type="ORF">NP493_985g00015</name>
</gene>
<feature type="domain" description="Ig-like" evidence="6">
    <location>
        <begin position="244"/>
        <end position="334"/>
    </location>
</feature>
<feature type="domain" description="Ig-like" evidence="6">
    <location>
        <begin position="436"/>
        <end position="523"/>
    </location>
</feature>
<dbReference type="Pfam" id="PF13927">
    <property type="entry name" value="Ig_3"/>
    <property type="match status" value="3"/>
</dbReference>
<dbReference type="CDD" id="cd00096">
    <property type="entry name" value="Ig"/>
    <property type="match status" value="1"/>
</dbReference>
<dbReference type="InterPro" id="IPR013098">
    <property type="entry name" value="Ig_I-set"/>
</dbReference>
<feature type="domain" description="Ig-like" evidence="6">
    <location>
        <begin position="657"/>
        <end position="736"/>
    </location>
</feature>
<dbReference type="Gene3D" id="2.60.40.10">
    <property type="entry name" value="Immunoglobulins"/>
    <property type="match status" value="7"/>
</dbReference>
<feature type="domain" description="Ig-like" evidence="6">
    <location>
        <begin position="527"/>
        <end position="644"/>
    </location>
</feature>
<keyword evidence="4" id="KW-0325">Glycoprotein</keyword>
<dbReference type="GO" id="GO:0098609">
    <property type="term" value="P:cell-cell adhesion"/>
    <property type="evidence" value="ECO:0007669"/>
    <property type="project" value="TreeGrafter"/>
</dbReference>
<dbReference type="GO" id="GO:0050839">
    <property type="term" value="F:cell adhesion molecule binding"/>
    <property type="evidence" value="ECO:0007669"/>
    <property type="project" value="TreeGrafter"/>
</dbReference>
<proteinExistence type="predicted"/>
<dbReference type="InterPro" id="IPR051275">
    <property type="entry name" value="Cell_adhesion_signaling"/>
</dbReference>
<evidence type="ECO:0000256" key="3">
    <source>
        <dbReference type="ARBA" id="ARBA00023157"/>
    </source>
</evidence>
<feature type="domain" description="Ig-like" evidence="6">
    <location>
        <begin position="147"/>
        <end position="237"/>
    </location>
</feature>
<comment type="caution">
    <text evidence="7">The sequence shown here is derived from an EMBL/GenBank/DDBJ whole genome shotgun (WGS) entry which is preliminary data.</text>
</comment>
<dbReference type="InterPro" id="IPR003599">
    <property type="entry name" value="Ig_sub"/>
</dbReference>
<dbReference type="InterPro" id="IPR036179">
    <property type="entry name" value="Ig-like_dom_sf"/>
</dbReference>
<feature type="domain" description="Ig-like" evidence="6">
    <location>
        <begin position="18"/>
        <end position="110"/>
    </location>
</feature>
<evidence type="ECO:0000313" key="7">
    <source>
        <dbReference type="EMBL" id="KAK2172200.1"/>
    </source>
</evidence>
<accession>A0AAD9KK73</accession>
<organism evidence="7 8">
    <name type="scientific">Ridgeia piscesae</name>
    <name type="common">Tubeworm</name>
    <dbReference type="NCBI Taxonomy" id="27915"/>
    <lineage>
        <taxon>Eukaryota</taxon>
        <taxon>Metazoa</taxon>
        <taxon>Spiralia</taxon>
        <taxon>Lophotrochozoa</taxon>
        <taxon>Annelida</taxon>
        <taxon>Polychaeta</taxon>
        <taxon>Sedentaria</taxon>
        <taxon>Canalipalpata</taxon>
        <taxon>Sabellida</taxon>
        <taxon>Siboglinidae</taxon>
        <taxon>Ridgeia</taxon>
    </lineage>
</organism>
<evidence type="ECO:0000256" key="4">
    <source>
        <dbReference type="ARBA" id="ARBA00023180"/>
    </source>
</evidence>
<dbReference type="GO" id="GO:0005886">
    <property type="term" value="C:plasma membrane"/>
    <property type="evidence" value="ECO:0007669"/>
    <property type="project" value="TreeGrafter"/>
</dbReference>
<dbReference type="SUPFAM" id="SSF48726">
    <property type="entry name" value="Immunoglobulin"/>
    <property type="match status" value="6"/>
</dbReference>
<keyword evidence="3" id="KW-1015">Disulfide bond</keyword>
<dbReference type="GO" id="GO:0005911">
    <property type="term" value="C:cell-cell junction"/>
    <property type="evidence" value="ECO:0007669"/>
    <property type="project" value="TreeGrafter"/>
</dbReference>
<dbReference type="PANTHER" id="PTHR11640:SF31">
    <property type="entry name" value="IRREGULAR CHIASM C-ROUGHEST PROTEIN-RELATED"/>
    <property type="match status" value="1"/>
</dbReference>
<dbReference type="SMART" id="SM00409">
    <property type="entry name" value="IG"/>
    <property type="match status" value="7"/>
</dbReference>
<evidence type="ECO:0000259" key="6">
    <source>
        <dbReference type="PROSITE" id="PS50835"/>
    </source>
</evidence>
<dbReference type="SMART" id="SM00408">
    <property type="entry name" value="IGc2"/>
    <property type="match status" value="6"/>
</dbReference>
<comment type="subcellular location">
    <subcellularLocation>
        <location evidence="1">Membrane</location>
        <topology evidence="1">Single-pass type I membrane protein</topology>
    </subcellularLocation>
</comment>
<keyword evidence="2" id="KW-0472">Membrane</keyword>
<dbReference type="InterPro" id="IPR003598">
    <property type="entry name" value="Ig_sub2"/>
</dbReference>
<dbReference type="PROSITE" id="PS50835">
    <property type="entry name" value="IG_LIKE"/>
    <property type="match status" value="7"/>
</dbReference>
<dbReference type="AlphaFoldDB" id="A0AAD9KK73"/>
<dbReference type="InterPro" id="IPR007110">
    <property type="entry name" value="Ig-like_dom"/>
</dbReference>
<dbReference type="Pfam" id="PF07679">
    <property type="entry name" value="I-set"/>
    <property type="match status" value="3"/>
</dbReference>
<evidence type="ECO:0000256" key="2">
    <source>
        <dbReference type="ARBA" id="ARBA00023136"/>
    </source>
</evidence>
<keyword evidence="8" id="KW-1185">Reference proteome</keyword>
<evidence type="ECO:0000313" key="8">
    <source>
        <dbReference type="Proteomes" id="UP001209878"/>
    </source>
</evidence>
<feature type="domain" description="Ig-like" evidence="6">
    <location>
        <begin position="341"/>
        <end position="431"/>
    </location>
</feature>
<evidence type="ECO:0000256" key="1">
    <source>
        <dbReference type="ARBA" id="ARBA00004479"/>
    </source>
</evidence>